<comment type="caution">
    <text evidence="1">The sequence shown here is derived from an EMBL/GenBank/DDBJ whole genome shotgun (WGS) entry which is preliminary data.</text>
</comment>
<gene>
    <name evidence="1" type="ORF">PHLCEN_2v11867</name>
</gene>
<sequence length="89" mass="10350">MATHRPQTQDFLEVDPSTQVMPDFSTPAFIRLRSNLTRDGVTEGDAIEQLQEGWRLWHEELKVKWREALQVRLFFLSCEMALSLSVDIS</sequence>
<protein>
    <submittedName>
        <fullName evidence="1">Uncharacterized protein</fullName>
    </submittedName>
</protein>
<dbReference type="Proteomes" id="UP000186601">
    <property type="component" value="Unassembled WGS sequence"/>
</dbReference>
<reference evidence="1 2" key="1">
    <citation type="submission" date="2018-02" db="EMBL/GenBank/DDBJ databases">
        <title>Genome sequence of the basidiomycete white-rot fungus Phlebia centrifuga.</title>
        <authorList>
            <person name="Granchi Z."/>
            <person name="Peng M."/>
            <person name="de Vries R.P."/>
            <person name="Hilden K."/>
            <person name="Makela M.R."/>
            <person name="Grigoriev I."/>
            <person name="Riley R."/>
        </authorList>
    </citation>
    <scope>NUCLEOTIDE SEQUENCE [LARGE SCALE GENOMIC DNA]</scope>
    <source>
        <strain evidence="1 2">FBCC195</strain>
    </source>
</reference>
<evidence type="ECO:0000313" key="2">
    <source>
        <dbReference type="Proteomes" id="UP000186601"/>
    </source>
</evidence>
<dbReference type="AlphaFoldDB" id="A0A2R6NIQ9"/>
<dbReference type="OrthoDB" id="2796129at2759"/>
<name>A0A2R6NIQ9_9APHY</name>
<keyword evidence="2" id="KW-1185">Reference proteome</keyword>
<accession>A0A2R6NIQ9</accession>
<proteinExistence type="predicted"/>
<evidence type="ECO:0000313" key="1">
    <source>
        <dbReference type="EMBL" id="PSR72275.1"/>
    </source>
</evidence>
<organism evidence="1 2">
    <name type="scientific">Hermanssonia centrifuga</name>
    <dbReference type="NCBI Taxonomy" id="98765"/>
    <lineage>
        <taxon>Eukaryota</taxon>
        <taxon>Fungi</taxon>
        <taxon>Dikarya</taxon>
        <taxon>Basidiomycota</taxon>
        <taxon>Agaricomycotina</taxon>
        <taxon>Agaricomycetes</taxon>
        <taxon>Polyporales</taxon>
        <taxon>Meruliaceae</taxon>
        <taxon>Hermanssonia</taxon>
    </lineage>
</organism>
<dbReference type="EMBL" id="MLYV02001198">
    <property type="protein sequence ID" value="PSR72275.1"/>
    <property type="molecule type" value="Genomic_DNA"/>
</dbReference>